<dbReference type="OrthoDB" id="202444at2157"/>
<dbReference type="GeneID" id="8745826"/>
<reference evidence="1 2" key="1">
    <citation type="journal article" date="2010" name="Stand. Genomic Sci.">
        <title>Complete genome sequence of Haloterrigena turkmenica type strain (4k).</title>
        <authorList>
            <person name="Saunders E."/>
            <person name="Tindall B.J."/>
            <person name="Fahnrich R."/>
            <person name="Lapidus A."/>
            <person name="Copeland A."/>
            <person name="Del Rio T.G."/>
            <person name="Lucas S."/>
            <person name="Chen F."/>
            <person name="Tice H."/>
            <person name="Cheng J.F."/>
            <person name="Han C."/>
            <person name="Detter J.C."/>
            <person name="Bruce D."/>
            <person name="Goodwin L."/>
            <person name="Chain P."/>
            <person name="Pitluck S."/>
            <person name="Pati A."/>
            <person name="Ivanova N."/>
            <person name="Mavromatis K."/>
            <person name="Chen A."/>
            <person name="Palaniappan K."/>
            <person name="Land M."/>
            <person name="Hauser L."/>
            <person name="Chang Y.J."/>
            <person name="Jeffries C.D."/>
            <person name="Brettin T."/>
            <person name="Rohde M."/>
            <person name="Goker M."/>
            <person name="Bristow J."/>
            <person name="Eisen J.A."/>
            <person name="Markowitz V."/>
            <person name="Hugenholtz P."/>
            <person name="Klenk H.P."/>
            <person name="Kyrpides N.C."/>
        </authorList>
    </citation>
    <scope>NUCLEOTIDE SEQUENCE [LARGE SCALE GENOMIC DNA]</scope>
    <source>
        <strain evidence="2">ATCC 51198 / DSM 5511 / JCM 9101 / NCIMB 13204 / VKM B-1734 / 4k</strain>
    </source>
</reference>
<accession>D2S3G1</accession>
<dbReference type="InterPro" id="IPR006311">
    <property type="entry name" value="TAT_signal"/>
</dbReference>
<geneLocation type="plasmid" evidence="1 2">
    <name>pHTUR05</name>
</geneLocation>
<dbReference type="PROSITE" id="PS51318">
    <property type="entry name" value="TAT"/>
    <property type="match status" value="1"/>
</dbReference>
<dbReference type="RefSeq" id="WP_012946147.1">
    <property type="nucleotide sequence ID" value="NC_013748.1"/>
</dbReference>
<evidence type="ECO:0000313" key="1">
    <source>
        <dbReference type="EMBL" id="ADB63908.1"/>
    </source>
</evidence>
<sequence>MTEHTLTRRDAMAGTAAAAIGAAGALSITQRVAATNSGEAELTINGTIPDGTSIDATANEYDTSDSSTPINSQTVTATSSGTLVYDGLEGMGDYYYEITLSVSGDGSATPELETPLVFEVPPNFAYTNYTLSQEWSEKPDGVQIIWDEQRLWKYQPLLQMDAETRDRFDGLYGYVATSEDEDTDVLCYWSKTERVKSLPGGNDTLGSSIGDHDPIYVFVNSDTGELERIVYSGYNLEAAEIQPGTDDLVTQRADSPTHATFTVVNGWHHYRHTPEKTGFFTALKSWPAVRDTWSNNGFGPDTTAVQNPWELTTKNDWRANSGLFSLTDIWISLGKTFGWYGADETDDLRG</sequence>
<dbReference type="Proteomes" id="UP000001903">
    <property type="component" value="Plasmid pHTUR05"/>
</dbReference>
<gene>
    <name evidence="1" type="ordered locus">Htur_5020</name>
</gene>
<dbReference type="EMBL" id="CP001865">
    <property type="protein sequence ID" value="ADB63908.1"/>
    <property type="molecule type" value="Genomic_DNA"/>
</dbReference>
<proteinExistence type="predicted"/>
<dbReference type="HOGENOM" id="CLU_782131_0_0_2"/>
<protein>
    <submittedName>
        <fullName evidence="1">Uncharacterized protein</fullName>
    </submittedName>
</protein>
<keyword evidence="2" id="KW-1185">Reference proteome</keyword>
<keyword evidence="1" id="KW-0614">Plasmid</keyword>
<name>D2S3G1_HALTV</name>
<dbReference type="AlphaFoldDB" id="D2S3G1"/>
<organism evidence="1 2">
    <name type="scientific">Haloterrigena turkmenica (strain ATCC 51198 / DSM 5511 / JCM 9101 / NCIMB 13204 / VKM B-1734 / 4k)</name>
    <name type="common">Halococcus turkmenicus</name>
    <dbReference type="NCBI Taxonomy" id="543526"/>
    <lineage>
        <taxon>Archaea</taxon>
        <taxon>Methanobacteriati</taxon>
        <taxon>Methanobacteriota</taxon>
        <taxon>Stenosarchaea group</taxon>
        <taxon>Halobacteria</taxon>
        <taxon>Halobacteriales</taxon>
        <taxon>Natrialbaceae</taxon>
        <taxon>Haloterrigena</taxon>
    </lineage>
</organism>
<evidence type="ECO:0000313" key="2">
    <source>
        <dbReference type="Proteomes" id="UP000001903"/>
    </source>
</evidence>
<dbReference type="KEGG" id="htu:Htur_5020"/>